<name>A0A7Z7GD34_9MICO</name>
<accession>A0A7Z7GD34</accession>
<gene>
    <name evidence="3" type="ORF">SAMN04487751_0345</name>
</gene>
<dbReference type="SUPFAM" id="SSF52980">
    <property type="entry name" value="Restriction endonuclease-like"/>
    <property type="match status" value="1"/>
</dbReference>
<organism evidence="3 4">
    <name type="scientific">Microbacterium saccharophilum</name>
    <dbReference type="NCBI Taxonomy" id="1213358"/>
    <lineage>
        <taxon>Bacteria</taxon>
        <taxon>Bacillati</taxon>
        <taxon>Actinomycetota</taxon>
        <taxon>Actinomycetes</taxon>
        <taxon>Micrococcales</taxon>
        <taxon>Microbacteriaceae</taxon>
        <taxon>Microbacterium</taxon>
    </lineage>
</organism>
<sequence length="275" mass="30268">MCTSERPIVATRELRERGVTRSGITRALRAGQLVRVRRGVYAMLDACPLPVIAAAHGGALACVTAARHLGLWVLEDDARAHVWMGPAGHRRHDDGCGCVEHWDDGPPRDAFGAPSIPRILRQMLGCLGVEAFFVALESARRQRRITRDGLEWLRANTNAVGRKAIAVSRADADSGLESLLRWRLRVHRLRIRTQVTIVGVGRVDVLIGERLIVETDGAANHDRPTERHRDLVRDADAAALGYRTLRFDYALVVHDWARVEAAIVGAIVAGHHLAA</sequence>
<feature type="domain" description="AbiEi antitoxin N-terminal" evidence="2">
    <location>
        <begin position="7"/>
        <end position="42"/>
    </location>
</feature>
<evidence type="ECO:0000259" key="1">
    <source>
        <dbReference type="Pfam" id="PF04480"/>
    </source>
</evidence>
<dbReference type="Gene3D" id="3.40.960.10">
    <property type="entry name" value="VSR Endonuclease"/>
    <property type="match status" value="1"/>
</dbReference>
<dbReference type="AlphaFoldDB" id="A0A7Z7GD34"/>
<reference evidence="3 4" key="1">
    <citation type="submission" date="2016-10" db="EMBL/GenBank/DDBJ databases">
        <authorList>
            <person name="Varghese N."/>
            <person name="Submissions S."/>
        </authorList>
    </citation>
    <scope>NUCLEOTIDE SEQUENCE [LARGE SCALE GENOMIC DNA]</scope>
    <source>
        <strain evidence="3 4">UNC380MFSha3.1</strain>
    </source>
</reference>
<dbReference type="InterPro" id="IPR025159">
    <property type="entry name" value="AbiEi_N"/>
</dbReference>
<evidence type="ECO:0000259" key="2">
    <source>
        <dbReference type="Pfam" id="PF13338"/>
    </source>
</evidence>
<dbReference type="EMBL" id="FOQZ01000001">
    <property type="protein sequence ID" value="SFI20430.1"/>
    <property type="molecule type" value="Genomic_DNA"/>
</dbReference>
<dbReference type="InterPro" id="IPR011335">
    <property type="entry name" value="Restrct_endonuc-II-like"/>
</dbReference>
<dbReference type="RefSeq" id="WP_028494978.1">
    <property type="nucleotide sequence ID" value="NZ_FOQZ01000001.1"/>
</dbReference>
<keyword evidence="3" id="KW-0255">Endonuclease</keyword>
<evidence type="ECO:0000313" key="3">
    <source>
        <dbReference type="EMBL" id="SFI20430.1"/>
    </source>
</evidence>
<dbReference type="Proteomes" id="UP000198702">
    <property type="component" value="Unassembled WGS sequence"/>
</dbReference>
<dbReference type="InterPro" id="IPR007569">
    <property type="entry name" value="DUF559"/>
</dbReference>
<comment type="caution">
    <text evidence="3">The sequence shown here is derived from an EMBL/GenBank/DDBJ whole genome shotgun (WGS) entry which is preliminary data.</text>
</comment>
<dbReference type="Pfam" id="PF13338">
    <property type="entry name" value="AbiEi_4"/>
    <property type="match status" value="1"/>
</dbReference>
<keyword evidence="3" id="KW-0378">Hydrolase</keyword>
<protein>
    <submittedName>
        <fullName evidence="3">Very-short-patch-repair endonuclease</fullName>
    </submittedName>
</protein>
<dbReference type="GO" id="GO:0004519">
    <property type="term" value="F:endonuclease activity"/>
    <property type="evidence" value="ECO:0007669"/>
    <property type="project" value="UniProtKB-KW"/>
</dbReference>
<keyword evidence="3" id="KW-0540">Nuclease</keyword>
<proteinExistence type="predicted"/>
<feature type="domain" description="DUF559" evidence="1">
    <location>
        <begin position="179"/>
        <end position="264"/>
    </location>
</feature>
<evidence type="ECO:0000313" key="4">
    <source>
        <dbReference type="Proteomes" id="UP000198702"/>
    </source>
</evidence>
<dbReference type="Pfam" id="PF04480">
    <property type="entry name" value="DUF559"/>
    <property type="match status" value="1"/>
</dbReference>